<feature type="coiled-coil region" evidence="1">
    <location>
        <begin position="58"/>
        <end position="85"/>
    </location>
</feature>
<dbReference type="AlphaFoldDB" id="A0A1M5U499"/>
<evidence type="ECO:0000313" key="3">
    <source>
        <dbReference type="Proteomes" id="UP000184389"/>
    </source>
</evidence>
<sequence>MNNEEKIYDLLEKIYIELQDTKKELKNFKDETSSRFNKIDTKFDETNTKIDNNHKEINAKVDINHAEVLNELQEIKEQIHELDTKNAANHIATNTRLDKVSDDLDFLTHKEFQTEKEIFKLKKKIAK</sequence>
<accession>A0A1M5U499</accession>
<organism evidence="2 3">
    <name type="scientific">Sporanaerobacter acetigenes DSM 13106</name>
    <dbReference type="NCBI Taxonomy" id="1123281"/>
    <lineage>
        <taxon>Bacteria</taxon>
        <taxon>Bacillati</taxon>
        <taxon>Bacillota</taxon>
        <taxon>Tissierellia</taxon>
        <taxon>Tissierellales</taxon>
        <taxon>Sporanaerobacteraceae</taxon>
        <taxon>Sporanaerobacter</taxon>
    </lineage>
</organism>
<dbReference type="STRING" id="1123281.SAMN02745180_00523"/>
<proteinExistence type="predicted"/>
<keyword evidence="3" id="KW-1185">Reference proteome</keyword>
<keyword evidence="1" id="KW-0175">Coiled coil</keyword>
<evidence type="ECO:0000256" key="1">
    <source>
        <dbReference type="SAM" id="Coils"/>
    </source>
</evidence>
<reference evidence="2 3" key="1">
    <citation type="submission" date="2016-11" db="EMBL/GenBank/DDBJ databases">
        <authorList>
            <person name="Jaros S."/>
            <person name="Januszkiewicz K."/>
            <person name="Wedrychowicz H."/>
        </authorList>
    </citation>
    <scope>NUCLEOTIDE SEQUENCE [LARGE SCALE GENOMIC DNA]</scope>
    <source>
        <strain evidence="2 3">DSM 13106</strain>
    </source>
</reference>
<dbReference type="OrthoDB" id="1708367at2"/>
<dbReference type="EMBL" id="FQXR01000003">
    <property type="protein sequence ID" value="SHH57857.1"/>
    <property type="molecule type" value="Genomic_DNA"/>
</dbReference>
<protein>
    <submittedName>
        <fullName evidence="2">Uncharacterized protein</fullName>
    </submittedName>
</protein>
<dbReference type="Proteomes" id="UP000184389">
    <property type="component" value="Unassembled WGS sequence"/>
</dbReference>
<dbReference type="RefSeq" id="WP_072743113.1">
    <property type="nucleotide sequence ID" value="NZ_FQXR01000003.1"/>
</dbReference>
<gene>
    <name evidence="2" type="ORF">SAMN02745180_00523</name>
</gene>
<name>A0A1M5U499_9FIRM</name>
<evidence type="ECO:0000313" key="2">
    <source>
        <dbReference type="EMBL" id="SHH57857.1"/>
    </source>
</evidence>